<gene>
    <name evidence="6" type="ORF">E4L98_13000</name>
</gene>
<dbReference type="SUPFAM" id="SSF46689">
    <property type="entry name" value="Homeodomain-like"/>
    <property type="match status" value="2"/>
</dbReference>
<dbReference type="RefSeq" id="WP_135201979.1">
    <property type="nucleotide sequence ID" value="NZ_SPVG01000132.1"/>
</dbReference>
<dbReference type="Pfam" id="PF12833">
    <property type="entry name" value="HTH_18"/>
    <property type="match status" value="1"/>
</dbReference>
<keyword evidence="4" id="KW-0804">Transcription</keyword>
<sequence length="305" mass="32692">MADPLSDVLNLLNARSVISTALVAGAPWSVRVGGYEGLKFNAILRGDAWLQVEGEPPLHLRQGDCFLLAKGRPFVVASDLALPPREAREVFANAVDHVAHYGNGDACHIQGGKMTLDAAVAPLLVDALPALIHLPAAAPRAQTVHWLLARLSAEIAQQEAGNEVQARQLMQMMFIELMREYLAAPGGVAQGWLGAMADAGLRRALQAMHEQPGRGWTLPELAERAHMSRSGFAARFKTAVGIPPLDYLIRWRMHLASQALRDGGASVAEVAASVGYSSESAFGNAFKRVLGQPPKRYLAGLISSD</sequence>
<dbReference type="PANTHER" id="PTHR46796:SF7">
    <property type="entry name" value="ARAC FAMILY TRANSCRIPTIONAL REGULATOR"/>
    <property type="match status" value="1"/>
</dbReference>
<dbReference type="InterPro" id="IPR018062">
    <property type="entry name" value="HTH_AraC-typ_CS"/>
</dbReference>
<dbReference type="EMBL" id="SPVG01000132">
    <property type="protein sequence ID" value="TFW21676.1"/>
    <property type="molecule type" value="Genomic_DNA"/>
</dbReference>
<dbReference type="Pfam" id="PF12852">
    <property type="entry name" value="Cupin_6"/>
    <property type="match status" value="1"/>
</dbReference>
<evidence type="ECO:0000256" key="4">
    <source>
        <dbReference type="ARBA" id="ARBA00023163"/>
    </source>
</evidence>
<keyword evidence="7" id="KW-1185">Reference proteome</keyword>
<dbReference type="PANTHER" id="PTHR46796">
    <property type="entry name" value="HTH-TYPE TRANSCRIPTIONAL ACTIVATOR RHAS-RELATED"/>
    <property type="match status" value="1"/>
</dbReference>
<dbReference type="InterPro" id="IPR020449">
    <property type="entry name" value="Tscrpt_reg_AraC-type_HTH"/>
</dbReference>
<evidence type="ECO:0000256" key="3">
    <source>
        <dbReference type="ARBA" id="ARBA00023159"/>
    </source>
</evidence>
<dbReference type="GO" id="GO:0003700">
    <property type="term" value="F:DNA-binding transcription factor activity"/>
    <property type="evidence" value="ECO:0007669"/>
    <property type="project" value="InterPro"/>
</dbReference>
<dbReference type="PROSITE" id="PS01124">
    <property type="entry name" value="HTH_ARAC_FAMILY_2"/>
    <property type="match status" value="1"/>
</dbReference>
<dbReference type="Proteomes" id="UP000297729">
    <property type="component" value="Unassembled WGS sequence"/>
</dbReference>
<keyword evidence="1" id="KW-0805">Transcription regulation</keyword>
<dbReference type="InterPro" id="IPR009057">
    <property type="entry name" value="Homeodomain-like_sf"/>
</dbReference>
<dbReference type="GO" id="GO:0043565">
    <property type="term" value="F:sequence-specific DNA binding"/>
    <property type="evidence" value="ECO:0007669"/>
    <property type="project" value="InterPro"/>
</dbReference>
<dbReference type="SUPFAM" id="SSF51215">
    <property type="entry name" value="Regulatory protein AraC"/>
    <property type="match status" value="1"/>
</dbReference>
<dbReference type="PROSITE" id="PS00041">
    <property type="entry name" value="HTH_ARAC_FAMILY_1"/>
    <property type="match status" value="1"/>
</dbReference>
<evidence type="ECO:0000256" key="2">
    <source>
        <dbReference type="ARBA" id="ARBA00023125"/>
    </source>
</evidence>
<keyword evidence="3" id="KW-0010">Activator</keyword>
<evidence type="ECO:0000256" key="1">
    <source>
        <dbReference type="ARBA" id="ARBA00023015"/>
    </source>
</evidence>
<name>A0A4Y9SIL2_9BURK</name>
<protein>
    <submittedName>
        <fullName evidence="6">AraC family transcriptional regulator</fullName>
    </submittedName>
</protein>
<dbReference type="InterPro" id="IPR037923">
    <property type="entry name" value="HTH-like"/>
</dbReference>
<feature type="domain" description="HTH araC/xylS-type" evidence="5">
    <location>
        <begin position="202"/>
        <end position="300"/>
    </location>
</feature>
<accession>A0A4Y9SIL2</accession>
<proteinExistence type="predicted"/>
<dbReference type="InterPro" id="IPR032783">
    <property type="entry name" value="AraC_lig"/>
</dbReference>
<dbReference type="InterPro" id="IPR018060">
    <property type="entry name" value="HTH_AraC"/>
</dbReference>
<dbReference type="SMART" id="SM00342">
    <property type="entry name" value="HTH_ARAC"/>
    <property type="match status" value="1"/>
</dbReference>
<dbReference type="AlphaFoldDB" id="A0A4Y9SIL2"/>
<evidence type="ECO:0000259" key="5">
    <source>
        <dbReference type="PROSITE" id="PS01124"/>
    </source>
</evidence>
<reference evidence="6 7" key="1">
    <citation type="submission" date="2019-03" db="EMBL/GenBank/DDBJ databases">
        <title>Draft Genome Sequence of Duganella callidus sp. nov., a Novel Duganella Species Isolated from Cultivated Soil.</title>
        <authorList>
            <person name="Raths R."/>
            <person name="Peta V."/>
            <person name="Bucking H."/>
        </authorList>
    </citation>
    <scope>NUCLEOTIDE SEQUENCE [LARGE SCALE GENOMIC DNA]</scope>
    <source>
        <strain evidence="6 7">DN04</strain>
    </source>
</reference>
<organism evidence="6 7">
    <name type="scientific">Duganella callida</name>
    <dbReference type="NCBI Taxonomy" id="2561932"/>
    <lineage>
        <taxon>Bacteria</taxon>
        <taxon>Pseudomonadati</taxon>
        <taxon>Pseudomonadota</taxon>
        <taxon>Betaproteobacteria</taxon>
        <taxon>Burkholderiales</taxon>
        <taxon>Oxalobacteraceae</taxon>
        <taxon>Telluria group</taxon>
        <taxon>Duganella</taxon>
    </lineage>
</organism>
<dbReference type="Gene3D" id="1.10.10.60">
    <property type="entry name" value="Homeodomain-like"/>
    <property type="match status" value="2"/>
</dbReference>
<evidence type="ECO:0000313" key="6">
    <source>
        <dbReference type="EMBL" id="TFW21676.1"/>
    </source>
</evidence>
<dbReference type="OrthoDB" id="9789899at2"/>
<keyword evidence="2" id="KW-0238">DNA-binding</keyword>
<comment type="caution">
    <text evidence="6">The sequence shown here is derived from an EMBL/GenBank/DDBJ whole genome shotgun (WGS) entry which is preliminary data.</text>
</comment>
<evidence type="ECO:0000313" key="7">
    <source>
        <dbReference type="Proteomes" id="UP000297729"/>
    </source>
</evidence>
<dbReference type="InterPro" id="IPR050204">
    <property type="entry name" value="AraC_XylS_family_regulators"/>
</dbReference>
<dbReference type="PRINTS" id="PR00032">
    <property type="entry name" value="HTHARAC"/>
</dbReference>